<dbReference type="PANTHER" id="PTHR43711:SF26">
    <property type="entry name" value="SENSOR HISTIDINE KINASE RCSC"/>
    <property type="match status" value="1"/>
</dbReference>
<evidence type="ECO:0000256" key="4">
    <source>
        <dbReference type="ARBA" id="ARBA00022777"/>
    </source>
</evidence>
<dbReference type="Gene3D" id="1.10.287.130">
    <property type="match status" value="1"/>
</dbReference>
<accession>A0A5A7MTZ9</accession>
<dbReference type="Gene3D" id="3.30.565.10">
    <property type="entry name" value="Histidine kinase-like ATPase, C-terminal domain"/>
    <property type="match status" value="1"/>
</dbReference>
<dbReference type="SUPFAM" id="SSF55785">
    <property type="entry name" value="PYP-like sensor domain (PAS domain)"/>
    <property type="match status" value="1"/>
</dbReference>
<dbReference type="InterPro" id="IPR050736">
    <property type="entry name" value="Sensor_HK_Regulatory"/>
</dbReference>
<evidence type="ECO:0000313" key="8">
    <source>
        <dbReference type="EMBL" id="GEQ99420.1"/>
    </source>
</evidence>
<dbReference type="EC" id="2.7.13.3" evidence="2"/>
<reference evidence="9 10" key="1">
    <citation type="submission" date="2019-09" db="EMBL/GenBank/DDBJ databases">
        <title>NBRP : Genome information of microbial organism related human and environment.</title>
        <authorList>
            <person name="Hattori M."/>
            <person name="Oshima K."/>
            <person name="Inaba H."/>
            <person name="Suda W."/>
            <person name="Sakamoto M."/>
            <person name="Iino T."/>
            <person name="Kitahara M."/>
            <person name="Oshida Y."/>
            <person name="Iida T."/>
            <person name="Kudo T."/>
            <person name="Itoh T."/>
            <person name="Ohkuma M."/>
        </authorList>
    </citation>
    <scope>NUCLEOTIDE SEQUENCE [LARGE SCALE GENOMIC DNA]</scope>
    <source>
        <strain evidence="7 9">Hi-2</strain>
        <strain evidence="8 10">Mie-1</strain>
    </source>
</reference>
<evidence type="ECO:0000256" key="3">
    <source>
        <dbReference type="ARBA" id="ARBA00022679"/>
    </source>
</evidence>
<dbReference type="SUPFAM" id="SSF47384">
    <property type="entry name" value="Homodimeric domain of signal transducing histidine kinase"/>
    <property type="match status" value="1"/>
</dbReference>
<keyword evidence="4" id="KW-0418">Kinase</keyword>
<dbReference type="Proteomes" id="UP000325187">
    <property type="component" value="Unassembled WGS sequence"/>
</dbReference>
<dbReference type="InterPro" id="IPR036890">
    <property type="entry name" value="HATPase_C_sf"/>
</dbReference>
<dbReference type="EMBL" id="BKCM01000001">
    <property type="protein sequence ID" value="GEQ99420.1"/>
    <property type="molecule type" value="Genomic_DNA"/>
</dbReference>
<evidence type="ECO:0000313" key="7">
    <source>
        <dbReference type="EMBL" id="GEQ97087.1"/>
    </source>
</evidence>
<gene>
    <name evidence="7" type="ORF">JCM17844_07240</name>
    <name evidence="8" type="ORF">JCM17845_00440</name>
</gene>
<evidence type="ECO:0000313" key="10">
    <source>
        <dbReference type="Proteomes" id="UP000325187"/>
    </source>
</evidence>
<dbReference type="Gene3D" id="3.30.450.20">
    <property type="entry name" value="PAS domain"/>
    <property type="match status" value="1"/>
</dbReference>
<dbReference type="GO" id="GO:0000155">
    <property type="term" value="F:phosphorelay sensor kinase activity"/>
    <property type="evidence" value="ECO:0007669"/>
    <property type="project" value="InterPro"/>
</dbReference>
<dbReference type="AlphaFoldDB" id="A0A5A7MMA6"/>
<name>A0A5A7MMA6_9PROT</name>
<dbReference type="InterPro" id="IPR035965">
    <property type="entry name" value="PAS-like_dom_sf"/>
</dbReference>
<organism evidence="7 9">
    <name type="scientific">Iodidimonas gelatinilytica</name>
    <dbReference type="NCBI Taxonomy" id="1236966"/>
    <lineage>
        <taxon>Bacteria</taxon>
        <taxon>Pseudomonadati</taxon>
        <taxon>Pseudomonadota</taxon>
        <taxon>Alphaproteobacteria</taxon>
        <taxon>Iodidimonadales</taxon>
        <taxon>Iodidimonadaceae</taxon>
        <taxon>Iodidimonas</taxon>
    </lineage>
</organism>
<dbReference type="CDD" id="cd00130">
    <property type="entry name" value="PAS"/>
    <property type="match status" value="1"/>
</dbReference>
<keyword evidence="10" id="KW-1185">Reference proteome</keyword>
<protein>
    <recommendedName>
        <fullName evidence="2">histidine kinase</fullName>
        <ecNumber evidence="2">2.7.13.3</ecNumber>
    </recommendedName>
</protein>
<dbReference type="SUPFAM" id="SSF55874">
    <property type="entry name" value="ATPase domain of HSP90 chaperone/DNA topoisomerase II/histidine kinase"/>
    <property type="match status" value="1"/>
</dbReference>
<dbReference type="InterPro" id="IPR000014">
    <property type="entry name" value="PAS"/>
</dbReference>
<dbReference type="InterPro" id="IPR005467">
    <property type="entry name" value="His_kinase_dom"/>
</dbReference>
<evidence type="ECO:0000259" key="6">
    <source>
        <dbReference type="PROSITE" id="PS50109"/>
    </source>
</evidence>
<keyword evidence="5" id="KW-0902">Two-component regulatory system</keyword>
<dbReference type="Pfam" id="PF00512">
    <property type="entry name" value="HisKA"/>
    <property type="match status" value="1"/>
</dbReference>
<keyword evidence="3" id="KW-0808">Transferase</keyword>
<sequence>MLGLRDGNPGLFDAVFEECEAGLLILDLDLARLDVRISDANPALCSWLGRSRQSLCGTQLFTLLSDQTRQGDIVRLHRAMARHSPVCVDVMLRSFDDGMPHIPVIMTVRPVGMAGRAPRMVAVLRHQEGELHQALIQAQRDRDAALQARERMLARISHDLRTPLNGILGFSQIMAGIGREPDAPTLNYADDIVTLGRELLTRIEDLLAVAEDRVSTVPRTLQDVDLGAFVETSLDGFRERFTRAGLTLSRRIEAALPKLRAVSADILGLLSALMENALLCAPRYSRVVFSVFLDEAGRLTLHMSDLGPPLSLDEINAAVAAFDEETDVYASPHRRKTAGLPMAKVLAERNGGTMSVSGNEGGDGFSCCIHFPVHHLCF</sequence>
<evidence type="ECO:0000256" key="5">
    <source>
        <dbReference type="ARBA" id="ARBA00023012"/>
    </source>
</evidence>
<dbReference type="InterPro" id="IPR003661">
    <property type="entry name" value="HisK_dim/P_dom"/>
</dbReference>
<comment type="caution">
    <text evidence="7">The sequence shown here is derived from an EMBL/GenBank/DDBJ whole genome shotgun (WGS) entry which is preliminary data.</text>
</comment>
<proteinExistence type="predicted"/>
<evidence type="ECO:0000313" key="9">
    <source>
        <dbReference type="Proteomes" id="UP000322084"/>
    </source>
</evidence>
<evidence type="ECO:0000256" key="1">
    <source>
        <dbReference type="ARBA" id="ARBA00000085"/>
    </source>
</evidence>
<accession>A0A5A7MMA6</accession>
<dbReference type="InterPro" id="IPR036097">
    <property type="entry name" value="HisK_dim/P_sf"/>
</dbReference>
<dbReference type="EMBL" id="BKCL01000002">
    <property type="protein sequence ID" value="GEQ97087.1"/>
    <property type="molecule type" value="Genomic_DNA"/>
</dbReference>
<dbReference type="CDD" id="cd00082">
    <property type="entry name" value="HisKA"/>
    <property type="match status" value="1"/>
</dbReference>
<dbReference type="PANTHER" id="PTHR43711">
    <property type="entry name" value="TWO-COMPONENT HISTIDINE KINASE"/>
    <property type="match status" value="1"/>
</dbReference>
<feature type="domain" description="Histidine kinase" evidence="6">
    <location>
        <begin position="155"/>
        <end position="375"/>
    </location>
</feature>
<dbReference type="PROSITE" id="PS50109">
    <property type="entry name" value="HIS_KIN"/>
    <property type="match status" value="1"/>
</dbReference>
<dbReference type="SMART" id="SM00388">
    <property type="entry name" value="HisKA"/>
    <property type="match status" value="1"/>
</dbReference>
<comment type="catalytic activity">
    <reaction evidence="1">
        <text>ATP + protein L-histidine = ADP + protein N-phospho-L-histidine.</text>
        <dbReference type="EC" id="2.7.13.3"/>
    </reaction>
</comment>
<dbReference type="Proteomes" id="UP000322084">
    <property type="component" value="Unassembled WGS sequence"/>
</dbReference>
<evidence type="ECO:0000256" key="2">
    <source>
        <dbReference type="ARBA" id="ARBA00012438"/>
    </source>
</evidence>